<dbReference type="CDD" id="cd00754">
    <property type="entry name" value="Ubl_MoaD"/>
    <property type="match status" value="1"/>
</dbReference>
<dbReference type="InterPro" id="IPR012675">
    <property type="entry name" value="Beta-grasp_dom_sf"/>
</dbReference>
<dbReference type="Proteomes" id="UP000313645">
    <property type="component" value="Unassembled WGS sequence"/>
</dbReference>
<keyword evidence="1" id="KW-0547">Nucleotide-binding</keyword>
<evidence type="ECO:0000256" key="1">
    <source>
        <dbReference type="ARBA" id="ARBA00022741"/>
    </source>
</evidence>
<name>A0ABY1ZME5_9GAMM</name>
<dbReference type="EMBL" id="SJDL01000015">
    <property type="protein sequence ID" value="TBW55713.1"/>
    <property type="molecule type" value="Genomic_DNA"/>
</dbReference>
<evidence type="ECO:0000313" key="5">
    <source>
        <dbReference type="Proteomes" id="UP000313645"/>
    </source>
</evidence>
<evidence type="ECO:0000256" key="2">
    <source>
        <dbReference type="ARBA" id="ARBA00024200"/>
    </source>
</evidence>
<dbReference type="RefSeq" id="WP_131481958.1">
    <property type="nucleotide sequence ID" value="NZ_SJDL01000015.1"/>
</dbReference>
<dbReference type="SUPFAM" id="SSF54285">
    <property type="entry name" value="MoaD/ThiS"/>
    <property type="match status" value="1"/>
</dbReference>
<dbReference type="Pfam" id="PF02597">
    <property type="entry name" value="ThiS"/>
    <property type="match status" value="1"/>
</dbReference>
<dbReference type="PANTHER" id="PTHR33359">
    <property type="entry name" value="MOLYBDOPTERIN SYNTHASE SULFUR CARRIER SUBUNIT"/>
    <property type="match status" value="1"/>
</dbReference>
<reference evidence="4 5" key="1">
    <citation type="submission" date="2019-02" db="EMBL/GenBank/DDBJ databases">
        <title>Marinobacter halodurans sp. nov., a marine bacterium isolated from sea tidal flat.</title>
        <authorList>
            <person name="Yoo Y."/>
            <person name="Lee D.W."/>
            <person name="Kim B.S."/>
            <person name="Kim J.-J."/>
        </authorList>
    </citation>
    <scope>NUCLEOTIDE SEQUENCE [LARGE SCALE GENOMIC DNA]</scope>
    <source>
        <strain evidence="4 5">YJ-S3-2</strain>
    </source>
</reference>
<accession>A0ABY1ZME5</accession>
<dbReference type="InterPro" id="IPR016155">
    <property type="entry name" value="Mopterin_synth/thiamin_S_b"/>
</dbReference>
<comment type="similarity">
    <text evidence="2">Belongs to the MoaD family.</text>
</comment>
<sequence length="85" mass="9014">MTHTITVRLFAQLRELSGTEVFDHAVPPEGQSLETVLAALEQSPLLAGLLAGARIMTAVNQTMVRSSHHLVPGDELALFPPVTGG</sequence>
<gene>
    <name evidence="4" type="ORF">EZI54_11120</name>
</gene>
<dbReference type="Gene3D" id="3.10.20.30">
    <property type="match status" value="1"/>
</dbReference>
<keyword evidence="5" id="KW-1185">Reference proteome</keyword>
<dbReference type="InterPro" id="IPR003749">
    <property type="entry name" value="ThiS/MoaD-like"/>
</dbReference>
<proteinExistence type="inferred from homology"/>
<evidence type="ECO:0000313" key="4">
    <source>
        <dbReference type="EMBL" id="TBW55713.1"/>
    </source>
</evidence>
<organism evidence="4 5">
    <name type="scientific">Marinobacter halodurans</name>
    <dbReference type="NCBI Taxonomy" id="2528979"/>
    <lineage>
        <taxon>Bacteria</taxon>
        <taxon>Pseudomonadati</taxon>
        <taxon>Pseudomonadota</taxon>
        <taxon>Gammaproteobacteria</taxon>
        <taxon>Pseudomonadales</taxon>
        <taxon>Marinobacteraceae</taxon>
        <taxon>Marinobacter</taxon>
    </lineage>
</organism>
<evidence type="ECO:0000256" key="3">
    <source>
        <dbReference type="ARBA" id="ARBA00024247"/>
    </source>
</evidence>
<dbReference type="InterPro" id="IPR044672">
    <property type="entry name" value="MOCS2A"/>
</dbReference>
<protein>
    <recommendedName>
        <fullName evidence="3">Molybdopterin synthase sulfur carrier subunit</fullName>
    </recommendedName>
</protein>
<comment type="caution">
    <text evidence="4">The sequence shown here is derived from an EMBL/GenBank/DDBJ whole genome shotgun (WGS) entry which is preliminary data.</text>
</comment>
<dbReference type="PANTHER" id="PTHR33359:SF1">
    <property type="entry name" value="MOLYBDOPTERIN SYNTHASE SULFUR CARRIER SUBUNIT"/>
    <property type="match status" value="1"/>
</dbReference>